<sequence length="149" mass="16909">MAKGRGSIIRAALGFLHKSRRRPRGTTTDPRLHSRGRPRGQLPGPRLSPIKPETAYAVGRRYGVDLAGVPIHVRDRAVGYFGFTNSRQQIVLARNAFSNEQEMARTLYHERYHVGQLGPERLIRALRPRFWPWNGTRMRPSNDGGTATR</sequence>
<dbReference type="Proteomes" id="UP000624325">
    <property type="component" value="Unassembled WGS sequence"/>
</dbReference>
<accession>A0ABQ4BVK2</accession>
<comment type="caution">
    <text evidence="2">The sequence shown here is derived from an EMBL/GenBank/DDBJ whole genome shotgun (WGS) entry which is preliminary data.</text>
</comment>
<gene>
    <name evidence="2" type="ORF">Air01nite_06530</name>
</gene>
<feature type="region of interest" description="Disordered" evidence="1">
    <location>
        <begin position="17"/>
        <end position="51"/>
    </location>
</feature>
<dbReference type="RefSeq" id="WP_203700271.1">
    <property type="nucleotide sequence ID" value="NZ_BAAALU010000014.1"/>
</dbReference>
<protein>
    <recommendedName>
        <fullName evidence="4">DUF4157 domain-containing protein</fullName>
    </recommendedName>
</protein>
<evidence type="ECO:0008006" key="4">
    <source>
        <dbReference type="Google" id="ProtNLM"/>
    </source>
</evidence>
<dbReference type="EMBL" id="BONC01000003">
    <property type="protein sequence ID" value="GIF54558.1"/>
    <property type="molecule type" value="Genomic_DNA"/>
</dbReference>
<feature type="compositionally biased region" description="Low complexity" evidence="1">
    <location>
        <begin position="39"/>
        <end position="49"/>
    </location>
</feature>
<reference evidence="2 3" key="1">
    <citation type="submission" date="2021-01" db="EMBL/GenBank/DDBJ databases">
        <title>Whole genome shotgun sequence of Asanoa iriomotensis NBRC 100142.</title>
        <authorList>
            <person name="Komaki H."/>
            <person name="Tamura T."/>
        </authorList>
    </citation>
    <scope>NUCLEOTIDE SEQUENCE [LARGE SCALE GENOMIC DNA]</scope>
    <source>
        <strain evidence="2 3">NBRC 100142</strain>
    </source>
</reference>
<proteinExistence type="predicted"/>
<organism evidence="2 3">
    <name type="scientific">Asanoa iriomotensis</name>
    <dbReference type="NCBI Taxonomy" id="234613"/>
    <lineage>
        <taxon>Bacteria</taxon>
        <taxon>Bacillati</taxon>
        <taxon>Actinomycetota</taxon>
        <taxon>Actinomycetes</taxon>
        <taxon>Micromonosporales</taxon>
        <taxon>Micromonosporaceae</taxon>
        <taxon>Asanoa</taxon>
    </lineage>
</organism>
<keyword evidence="3" id="KW-1185">Reference proteome</keyword>
<name>A0ABQ4BVK2_9ACTN</name>
<evidence type="ECO:0000313" key="3">
    <source>
        <dbReference type="Proteomes" id="UP000624325"/>
    </source>
</evidence>
<evidence type="ECO:0000256" key="1">
    <source>
        <dbReference type="SAM" id="MobiDB-lite"/>
    </source>
</evidence>
<evidence type="ECO:0000313" key="2">
    <source>
        <dbReference type="EMBL" id="GIF54558.1"/>
    </source>
</evidence>